<feature type="transmembrane region" description="Helical" evidence="9">
    <location>
        <begin position="150"/>
        <end position="170"/>
    </location>
</feature>
<reference evidence="10 11" key="1">
    <citation type="submission" date="2019-01" db="EMBL/GenBank/DDBJ databases">
        <title>Nuclear Genome Assembly of the Microalgal Biofuel strain Nannochloropsis salina CCMP1776.</title>
        <authorList>
            <person name="Hovde B."/>
        </authorList>
    </citation>
    <scope>NUCLEOTIDE SEQUENCE [LARGE SCALE GENOMIC DNA]</scope>
    <source>
        <strain evidence="10 11">CCMP1776</strain>
    </source>
</reference>
<comment type="catalytic activity">
    <reaction evidence="1">
        <text>riboflavin(in) = riboflavin(out)</text>
        <dbReference type="Rhea" id="RHEA:35015"/>
        <dbReference type="ChEBI" id="CHEBI:57986"/>
    </reaction>
</comment>
<comment type="caution">
    <text evidence="10">The sequence shown here is derived from an EMBL/GenBank/DDBJ whole genome shotgun (WGS) entry which is preliminary data.</text>
</comment>
<dbReference type="Proteomes" id="UP000355283">
    <property type="component" value="Unassembled WGS sequence"/>
</dbReference>
<evidence type="ECO:0000313" key="11">
    <source>
        <dbReference type="Proteomes" id="UP000355283"/>
    </source>
</evidence>
<keyword evidence="11" id="KW-1185">Reference proteome</keyword>
<dbReference type="Pfam" id="PF06237">
    <property type="entry name" value="SLC52_ribofla_tr"/>
    <property type="match status" value="1"/>
</dbReference>
<feature type="transmembrane region" description="Helical" evidence="9">
    <location>
        <begin position="185"/>
        <end position="205"/>
    </location>
</feature>
<dbReference type="InterPro" id="IPR036259">
    <property type="entry name" value="MFS_trans_sf"/>
</dbReference>
<dbReference type="SUPFAM" id="SSF103473">
    <property type="entry name" value="MFS general substrate transporter"/>
    <property type="match status" value="1"/>
</dbReference>
<sequence length="492" mass="52360">MLQASPLKPPPPAPPWALQAAFTALGLSSFMLSNALWAEMPALVPVLPEGNKLGSYLLLSLQAANVVPAIAMLRGPEVVHLESIIWALLLGGVVVSQLMSFCWAATTPIPGAGGKSHALALILLTFLAGCINNSSSLFLYPFVARWERRYVSALATGEGLSGILVSLLGLTQNVGGARPRFSVRAYFQGVSTLYVFSLLGFLFLLHEERHKKARVALSTDRVVAEERETAWQGGAKKRVLLSVKDEDSDALDMPLSAPTSAPAPVLALIWPFLLAQFGISLWAYGVIPALTPISTSGYQHAAHVLQYSSIVSMALDPLSRALTHRLRCYRLPLLVVLVNVLAAVLCVAAAISPRPPFVDQPLGGLFVVFFNGAFTAAFAFTSTMVFFCIHRALGPRRGLPLPVHARRAGGADEAPGLQEDACALMVGQRRGGGVPVSIGRGEGEGEHAGEVGPGGEEDFVQVLRRQDGFRWSGFIVQVGAFVGALATFLLVA</sequence>
<feature type="transmembrane region" description="Helical" evidence="9">
    <location>
        <begin position="471"/>
        <end position="491"/>
    </location>
</feature>
<evidence type="ECO:0000256" key="6">
    <source>
        <dbReference type="ARBA" id="ARBA00022692"/>
    </source>
</evidence>
<keyword evidence="7 9" id="KW-1133">Transmembrane helix</keyword>
<keyword evidence="6 9" id="KW-0812">Transmembrane</keyword>
<proteinExistence type="inferred from homology"/>
<feature type="transmembrane region" description="Helical" evidence="9">
    <location>
        <begin position="331"/>
        <end position="351"/>
    </location>
</feature>
<name>A0A4D9DC32_9STRA</name>
<feature type="transmembrane region" description="Helical" evidence="9">
    <location>
        <begin position="118"/>
        <end position="143"/>
    </location>
</feature>
<evidence type="ECO:0000256" key="5">
    <source>
        <dbReference type="ARBA" id="ARBA00022475"/>
    </source>
</evidence>
<evidence type="ECO:0000313" key="10">
    <source>
        <dbReference type="EMBL" id="TFJ88594.1"/>
    </source>
</evidence>
<dbReference type="PANTHER" id="PTHR12929">
    <property type="entry name" value="SOLUTE CARRIER FAMILY 52"/>
    <property type="match status" value="1"/>
</dbReference>
<dbReference type="AlphaFoldDB" id="A0A4D9DC32"/>
<dbReference type="InterPro" id="IPR009357">
    <property type="entry name" value="Riboflavin_transptr"/>
</dbReference>
<protein>
    <recommendedName>
        <fullName evidence="12">Nodulin-like domain-containing protein</fullName>
    </recommendedName>
</protein>
<dbReference type="EMBL" id="SDOX01000001">
    <property type="protein sequence ID" value="TFJ88594.1"/>
    <property type="molecule type" value="Genomic_DNA"/>
</dbReference>
<comment type="subcellular location">
    <subcellularLocation>
        <location evidence="2">Cell membrane</location>
        <topology evidence="2">Multi-pass membrane protein</topology>
    </subcellularLocation>
</comment>
<feature type="transmembrane region" description="Helical" evidence="9">
    <location>
        <begin position="363"/>
        <end position="389"/>
    </location>
</feature>
<evidence type="ECO:0000256" key="9">
    <source>
        <dbReference type="SAM" id="Phobius"/>
    </source>
</evidence>
<evidence type="ECO:0000256" key="8">
    <source>
        <dbReference type="ARBA" id="ARBA00023136"/>
    </source>
</evidence>
<accession>A0A4D9DC32</accession>
<comment type="similarity">
    <text evidence="3">Belongs to the riboflavin transporter family.</text>
</comment>
<dbReference type="OrthoDB" id="9995836at2759"/>
<evidence type="ECO:0000256" key="2">
    <source>
        <dbReference type="ARBA" id="ARBA00004651"/>
    </source>
</evidence>
<organism evidence="10 11">
    <name type="scientific">Nannochloropsis salina CCMP1776</name>
    <dbReference type="NCBI Taxonomy" id="1027361"/>
    <lineage>
        <taxon>Eukaryota</taxon>
        <taxon>Sar</taxon>
        <taxon>Stramenopiles</taxon>
        <taxon>Ochrophyta</taxon>
        <taxon>Eustigmatophyceae</taxon>
        <taxon>Eustigmatales</taxon>
        <taxon>Monodopsidaceae</taxon>
        <taxon>Microchloropsis</taxon>
        <taxon>Microchloropsis salina</taxon>
    </lineage>
</organism>
<evidence type="ECO:0000256" key="7">
    <source>
        <dbReference type="ARBA" id="ARBA00022989"/>
    </source>
</evidence>
<keyword evidence="8 9" id="KW-0472">Membrane</keyword>
<dbReference type="GO" id="GO:0005886">
    <property type="term" value="C:plasma membrane"/>
    <property type="evidence" value="ECO:0007669"/>
    <property type="project" value="UniProtKB-SubCell"/>
</dbReference>
<keyword evidence="4" id="KW-0813">Transport</keyword>
<evidence type="ECO:0000256" key="4">
    <source>
        <dbReference type="ARBA" id="ARBA00022448"/>
    </source>
</evidence>
<evidence type="ECO:0000256" key="3">
    <source>
        <dbReference type="ARBA" id="ARBA00006366"/>
    </source>
</evidence>
<evidence type="ECO:0000256" key="1">
    <source>
        <dbReference type="ARBA" id="ARBA00000215"/>
    </source>
</evidence>
<feature type="transmembrane region" description="Helical" evidence="9">
    <location>
        <begin position="85"/>
        <end position="106"/>
    </location>
</feature>
<evidence type="ECO:0008006" key="12">
    <source>
        <dbReference type="Google" id="ProtNLM"/>
    </source>
</evidence>
<keyword evidence="5" id="KW-1003">Cell membrane</keyword>
<dbReference type="GO" id="GO:0032217">
    <property type="term" value="F:riboflavin transmembrane transporter activity"/>
    <property type="evidence" value="ECO:0007669"/>
    <property type="project" value="InterPro"/>
</dbReference>
<gene>
    <name evidence="10" type="ORF">NSK_000163</name>
</gene>